<protein>
    <submittedName>
        <fullName evidence="1">Uncharacterized protein</fullName>
    </submittedName>
</protein>
<gene>
    <name evidence="1" type="ORF">E2C01_087953</name>
</gene>
<sequence length="50" mass="5307">MVEVMVEQMVGVEVVVVTGDCCGGIDVRCDADIANGTGVWHYEVTGSSWC</sequence>
<evidence type="ECO:0000313" key="2">
    <source>
        <dbReference type="Proteomes" id="UP000324222"/>
    </source>
</evidence>
<accession>A0A5B7J9H4</accession>
<dbReference type="Proteomes" id="UP000324222">
    <property type="component" value="Unassembled WGS sequence"/>
</dbReference>
<name>A0A5B7J9H4_PORTR</name>
<evidence type="ECO:0000313" key="1">
    <source>
        <dbReference type="EMBL" id="MPC92842.1"/>
    </source>
</evidence>
<organism evidence="1 2">
    <name type="scientific">Portunus trituberculatus</name>
    <name type="common">Swimming crab</name>
    <name type="synonym">Neptunus trituberculatus</name>
    <dbReference type="NCBI Taxonomy" id="210409"/>
    <lineage>
        <taxon>Eukaryota</taxon>
        <taxon>Metazoa</taxon>
        <taxon>Ecdysozoa</taxon>
        <taxon>Arthropoda</taxon>
        <taxon>Crustacea</taxon>
        <taxon>Multicrustacea</taxon>
        <taxon>Malacostraca</taxon>
        <taxon>Eumalacostraca</taxon>
        <taxon>Eucarida</taxon>
        <taxon>Decapoda</taxon>
        <taxon>Pleocyemata</taxon>
        <taxon>Brachyura</taxon>
        <taxon>Eubrachyura</taxon>
        <taxon>Portunoidea</taxon>
        <taxon>Portunidae</taxon>
        <taxon>Portuninae</taxon>
        <taxon>Portunus</taxon>
    </lineage>
</organism>
<keyword evidence="2" id="KW-1185">Reference proteome</keyword>
<reference evidence="1 2" key="1">
    <citation type="submission" date="2019-05" db="EMBL/GenBank/DDBJ databases">
        <title>Another draft genome of Portunus trituberculatus and its Hox gene families provides insights of decapod evolution.</title>
        <authorList>
            <person name="Jeong J.-H."/>
            <person name="Song I."/>
            <person name="Kim S."/>
            <person name="Choi T."/>
            <person name="Kim D."/>
            <person name="Ryu S."/>
            <person name="Kim W."/>
        </authorList>
    </citation>
    <scope>NUCLEOTIDE SEQUENCE [LARGE SCALE GENOMIC DNA]</scope>
    <source>
        <tissue evidence="1">Muscle</tissue>
    </source>
</reference>
<proteinExistence type="predicted"/>
<comment type="caution">
    <text evidence="1">The sequence shown here is derived from an EMBL/GenBank/DDBJ whole genome shotgun (WGS) entry which is preliminary data.</text>
</comment>
<dbReference type="AlphaFoldDB" id="A0A5B7J9H4"/>
<dbReference type="EMBL" id="VSRR010092715">
    <property type="protein sequence ID" value="MPC92842.1"/>
    <property type="molecule type" value="Genomic_DNA"/>
</dbReference>